<evidence type="ECO:0008006" key="9">
    <source>
        <dbReference type="Google" id="ProtNLM"/>
    </source>
</evidence>
<feature type="transmembrane region" description="Helical" evidence="6">
    <location>
        <begin position="341"/>
        <end position="359"/>
    </location>
</feature>
<dbReference type="InterPro" id="IPR036259">
    <property type="entry name" value="MFS_trans_sf"/>
</dbReference>
<comment type="caution">
    <text evidence="7">The sequence shown here is derived from an EMBL/GenBank/DDBJ whole genome shotgun (WGS) entry which is preliminary data.</text>
</comment>
<keyword evidence="4 6" id="KW-0472">Membrane</keyword>
<feature type="transmembrane region" description="Helical" evidence="6">
    <location>
        <begin position="398"/>
        <end position="421"/>
    </location>
</feature>
<reference evidence="7 8" key="1">
    <citation type="journal article" date="2017" name="G3 (Bethesda)">
        <title>First Draft Genome Sequence of the Pathogenic Fungus Lomentospora prolificans (Formerly Scedosporium prolificans).</title>
        <authorList>
            <person name="Luo R."/>
            <person name="Zimin A."/>
            <person name="Workman R."/>
            <person name="Fan Y."/>
            <person name="Pertea G."/>
            <person name="Grossman N."/>
            <person name="Wear M.P."/>
            <person name="Jia B."/>
            <person name="Miller H."/>
            <person name="Casadevall A."/>
            <person name="Timp W."/>
            <person name="Zhang S.X."/>
            <person name="Salzberg S.L."/>
        </authorList>
    </citation>
    <scope>NUCLEOTIDE SEQUENCE [LARGE SCALE GENOMIC DNA]</scope>
    <source>
        <strain evidence="7 8">JHH-5317</strain>
    </source>
</reference>
<feature type="region of interest" description="Disordered" evidence="5">
    <location>
        <begin position="1"/>
        <end position="31"/>
    </location>
</feature>
<feature type="transmembrane region" description="Helical" evidence="6">
    <location>
        <begin position="96"/>
        <end position="115"/>
    </location>
</feature>
<dbReference type="GO" id="GO:0022857">
    <property type="term" value="F:transmembrane transporter activity"/>
    <property type="evidence" value="ECO:0007669"/>
    <property type="project" value="TreeGrafter"/>
</dbReference>
<evidence type="ECO:0000256" key="1">
    <source>
        <dbReference type="ARBA" id="ARBA00004141"/>
    </source>
</evidence>
<evidence type="ECO:0000256" key="4">
    <source>
        <dbReference type="ARBA" id="ARBA00023136"/>
    </source>
</evidence>
<evidence type="ECO:0000256" key="3">
    <source>
        <dbReference type="ARBA" id="ARBA00022989"/>
    </source>
</evidence>
<dbReference type="InParanoid" id="A0A2N3MZM2"/>
<dbReference type="VEuPathDB" id="FungiDB:jhhlp_008148"/>
<dbReference type="PANTHER" id="PTHR23507">
    <property type="entry name" value="ZGC:174356"/>
    <property type="match status" value="1"/>
</dbReference>
<sequence>MVLDTQADQSTPLLGDNRQPHNGADASHRRTHPRRRVTYLIPAVIFILTAGLGLPVLPILRIMEDTICRQNLGVPEGDTVDEEDCKGSDTQSTLSMVVAILFMLEAVPAWSMFLLANAQTFPDVRLIWTSTAFHAIGGGLNVMIAMIYSMVADVEPSENLANGLFIAIVSSLSAELVAVAVASRLMRISPWIPYALGLVLIIIGGILIAFLPETLRPSARLEAENEEGPKSEETSIIAILKSRTAKAVRELADSAAILSSYSIVALLLTHLLTGFSVRALAFATQYLSKSLDWSLSDAGSLMSLQVFMNIALYVVILPSASKLLTSPAMPFKLDPVLKDFWLTRLSLISIFIGSLLIAVPTAASIIIGLVVFTLGLGFSALCRVVLTSMVEPQQTGRLYTLIGVLDSVSKLAAGPVLAWLFKTGMNMGDSWVGLPYLGVALLGAVATILAFSVKSSALSTHRHDDAVQTQNSDADAA</sequence>
<feature type="transmembrane region" description="Helical" evidence="6">
    <location>
        <begin position="127"/>
        <end position="151"/>
    </location>
</feature>
<dbReference type="AlphaFoldDB" id="A0A2N3MZM2"/>
<feature type="transmembrane region" description="Helical" evidence="6">
    <location>
        <begin position="301"/>
        <end position="320"/>
    </location>
</feature>
<feature type="compositionally biased region" description="Polar residues" evidence="5">
    <location>
        <begin position="1"/>
        <end position="12"/>
    </location>
</feature>
<feature type="transmembrane region" description="Helical" evidence="6">
    <location>
        <begin position="365"/>
        <end position="386"/>
    </location>
</feature>
<comment type="subcellular location">
    <subcellularLocation>
        <location evidence="1">Membrane</location>
        <topology evidence="1">Multi-pass membrane protein</topology>
    </subcellularLocation>
</comment>
<feature type="transmembrane region" description="Helical" evidence="6">
    <location>
        <begin position="39"/>
        <end position="60"/>
    </location>
</feature>
<proteinExistence type="predicted"/>
<protein>
    <recommendedName>
        <fullName evidence="9">Major facilitator superfamily (MFS) profile domain-containing protein</fullName>
    </recommendedName>
</protein>
<dbReference type="GO" id="GO:0016020">
    <property type="term" value="C:membrane"/>
    <property type="evidence" value="ECO:0007669"/>
    <property type="project" value="UniProtKB-SubCell"/>
</dbReference>
<dbReference type="SUPFAM" id="SSF103473">
    <property type="entry name" value="MFS general substrate transporter"/>
    <property type="match status" value="1"/>
</dbReference>
<evidence type="ECO:0000313" key="8">
    <source>
        <dbReference type="Proteomes" id="UP000233524"/>
    </source>
</evidence>
<accession>A0A2N3MZM2</accession>
<feature type="transmembrane region" description="Helical" evidence="6">
    <location>
        <begin position="163"/>
        <end position="185"/>
    </location>
</feature>
<keyword evidence="8" id="KW-1185">Reference proteome</keyword>
<evidence type="ECO:0000256" key="5">
    <source>
        <dbReference type="SAM" id="MobiDB-lite"/>
    </source>
</evidence>
<gene>
    <name evidence="7" type="ORF">jhhlp_008148</name>
</gene>
<keyword evidence="3 6" id="KW-1133">Transmembrane helix</keyword>
<name>A0A2N3MZM2_9PEZI</name>
<dbReference type="EMBL" id="NLAX01001584">
    <property type="protein sequence ID" value="PKS05629.1"/>
    <property type="molecule type" value="Genomic_DNA"/>
</dbReference>
<dbReference type="PANTHER" id="PTHR23507:SF1">
    <property type="entry name" value="FI18259P1-RELATED"/>
    <property type="match status" value="1"/>
</dbReference>
<dbReference type="Proteomes" id="UP000233524">
    <property type="component" value="Unassembled WGS sequence"/>
</dbReference>
<feature type="transmembrane region" description="Helical" evidence="6">
    <location>
        <begin position="191"/>
        <end position="211"/>
    </location>
</feature>
<keyword evidence="2 6" id="KW-0812">Transmembrane</keyword>
<dbReference type="STRING" id="41688.A0A2N3MZM2"/>
<evidence type="ECO:0000313" key="7">
    <source>
        <dbReference type="EMBL" id="PKS05629.1"/>
    </source>
</evidence>
<feature type="transmembrane region" description="Helical" evidence="6">
    <location>
        <begin position="433"/>
        <end position="453"/>
    </location>
</feature>
<organism evidence="7 8">
    <name type="scientific">Lomentospora prolificans</name>
    <dbReference type="NCBI Taxonomy" id="41688"/>
    <lineage>
        <taxon>Eukaryota</taxon>
        <taxon>Fungi</taxon>
        <taxon>Dikarya</taxon>
        <taxon>Ascomycota</taxon>
        <taxon>Pezizomycotina</taxon>
        <taxon>Sordariomycetes</taxon>
        <taxon>Hypocreomycetidae</taxon>
        <taxon>Microascales</taxon>
        <taxon>Microascaceae</taxon>
        <taxon>Lomentospora</taxon>
    </lineage>
</organism>
<dbReference type="Gene3D" id="1.20.1250.20">
    <property type="entry name" value="MFS general substrate transporter like domains"/>
    <property type="match status" value="1"/>
</dbReference>
<evidence type="ECO:0000256" key="2">
    <source>
        <dbReference type="ARBA" id="ARBA00022692"/>
    </source>
</evidence>
<dbReference type="OrthoDB" id="3026777at2759"/>
<feature type="transmembrane region" description="Helical" evidence="6">
    <location>
        <begin position="255"/>
        <end position="281"/>
    </location>
</feature>
<evidence type="ECO:0000256" key="6">
    <source>
        <dbReference type="SAM" id="Phobius"/>
    </source>
</evidence>